<feature type="coiled-coil region" evidence="2">
    <location>
        <begin position="72"/>
        <end position="145"/>
    </location>
</feature>
<dbReference type="OrthoDB" id="269804at2759"/>
<evidence type="ECO:0000256" key="1">
    <source>
        <dbReference type="ARBA" id="ARBA00023054"/>
    </source>
</evidence>
<proteinExistence type="predicted"/>
<dbReference type="EMBL" id="HACA01018494">
    <property type="protein sequence ID" value="CDW35855.1"/>
    <property type="molecule type" value="Transcribed_RNA"/>
</dbReference>
<dbReference type="AlphaFoldDB" id="A0A0K2UCV3"/>
<evidence type="ECO:0000256" key="2">
    <source>
        <dbReference type="SAM" id="Coils"/>
    </source>
</evidence>
<dbReference type="GO" id="GO:0003341">
    <property type="term" value="P:cilium movement"/>
    <property type="evidence" value="ECO:0007669"/>
    <property type="project" value="InterPro"/>
</dbReference>
<feature type="compositionally biased region" description="Basic and acidic residues" evidence="3">
    <location>
        <begin position="1"/>
        <end position="17"/>
    </location>
</feature>
<feature type="domain" description="ODAD1 central coiled coil region" evidence="4">
    <location>
        <begin position="13"/>
        <end position="167"/>
    </location>
</feature>
<dbReference type="InterPro" id="IPR049258">
    <property type="entry name" value="ODAD1_CC"/>
</dbReference>
<protein>
    <recommendedName>
        <fullName evidence="4">ODAD1 central coiled coil region domain-containing protein</fullName>
    </recommendedName>
</protein>
<name>A0A0K2UCV3_LEPSM</name>
<feature type="region of interest" description="Disordered" evidence="3">
    <location>
        <begin position="1"/>
        <end position="46"/>
    </location>
</feature>
<evidence type="ECO:0000259" key="4">
    <source>
        <dbReference type="Pfam" id="PF21773"/>
    </source>
</evidence>
<dbReference type="GO" id="GO:0036158">
    <property type="term" value="P:outer dynein arm assembly"/>
    <property type="evidence" value="ECO:0007669"/>
    <property type="project" value="InterPro"/>
</dbReference>
<dbReference type="PANTHER" id="PTHR46518">
    <property type="entry name" value="COILED-COIL DOMAIN-CONTAINING PROTEIN 151"/>
    <property type="match status" value="1"/>
</dbReference>
<accession>A0A0K2UCV3</accession>
<feature type="region of interest" description="Disordered" evidence="3">
    <location>
        <begin position="223"/>
        <end position="275"/>
    </location>
</feature>
<sequence length="275" mass="32029">MERHMFGSKASVKDTGRESISTSDHMTNKEDIRSSEGGSEYTGIQDAHFEESFNRMKKAAGVSDIDEVVHRFETQEETANHLQELQSRAEKEIRDLGNIKDKLESEWEQVKFMGQEDNHELREKMELLEENILDEQTRQEEADDKFQQRNKLLAGIREGLDALLHKLYFNELNQVPSTRNSIEILTVADKKLRFLMEKLETVDIFEKKLAMEDEEFVPIGLLSDPDEILEDEKDKKEDVDSGPEEDEVPTRNYLKRQANLIVEAKSRSKRGNRRR</sequence>
<keyword evidence="1 2" id="KW-0175">Coiled coil</keyword>
<dbReference type="InterPro" id="IPR033192">
    <property type="entry name" value="ODAD3"/>
</dbReference>
<evidence type="ECO:0000313" key="5">
    <source>
        <dbReference type="EMBL" id="CDW35855.1"/>
    </source>
</evidence>
<reference evidence="5" key="1">
    <citation type="submission" date="2014-05" db="EMBL/GenBank/DDBJ databases">
        <authorList>
            <person name="Chronopoulou M."/>
        </authorList>
    </citation>
    <scope>NUCLEOTIDE SEQUENCE</scope>
    <source>
        <tissue evidence="5">Whole organism</tissue>
    </source>
</reference>
<dbReference type="GO" id="GO:0035253">
    <property type="term" value="C:ciliary rootlet"/>
    <property type="evidence" value="ECO:0007669"/>
    <property type="project" value="TreeGrafter"/>
</dbReference>
<dbReference type="PANTHER" id="PTHR46518:SF1">
    <property type="entry name" value="OUTER DYNEIN ARM-DOCKING COMPLEX SUBUNIT 3"/>
    <property type="match status" value="1"/>
</dbReference>
<dbReference type="GO" id="GO:0036064">
    <property type="term" value="C:ciliary basal body"/>
    <property type="evidence" value="ECO:0007669"/>
    <property type="project" value="TreeGrafter"/>
</dbReference>
<dbReference type="GO" id="GO:0097542">
    <property type="term" value="C:ciliary tip"/>
    <property type="evidence" value="ECO:0007669"/>
    <property type="project" value="TreeGrafter"/>
</dbReference>
<dbReference type="Pfam" id="PF21773">
    <property type="entry name" value="ODAD1_CC"/>
    <property type="match status" value="1"/>
</dbReference>
<organism evidence="5">
    <name type="scientific">Lepeophtheirus salmonis</name>
    <name type="common">Salmon louse</name>
    <name type="synonym">Caligus salmonis</name>
    <dbReference type="NCBI Taxonomy" id="72036"/>
    <lineage>
        <taxon>Eukaryota</taxon>
        <taxon>Metazoa</taxon>
        <taxon>Ecdysozoa</taxon>
        <taxon>Arthropoda</taxon>
        <taxon>Crustacea</taxon>
        <taxon>Multicrustacea</taxon>
        <taxon>Hexanauplia</taxon>
        <taxon>Copepoda</taxon>
        <taxon>Siphonostomatoida</taxon>
        <taxon>Caligidae</taxon>
        <taxon>Lepeophtheirus</taxon>
    </lineage>
</organism>
<evidence type="ECO:0000256" key="3">
    <source>
        <dbReference type="SAM" id="MobiDB-lite"/>
    </source>
</evidence>